<feature type="transmembrane region" description="Helical" evidence="7">
    <location>
        <begin position="72"/>
        <end position="98"/>
    </location>
</feature>
<feature type="transmembrane region" description="Helical" evidence="7">
    <location>
        <begin position="193"/>
        <end position="212"/>
    </location>
</feature>
<accession>A0A0C3GQQ6</accession>
<feature type="transmembrane region" description="Helical" evidence="7">
    <location>
        <begin position="40"/>
        <end position="66"/>
    </location>
</feature>
<keyword evidence="5 7" id="KW-0472">Membrane</keyword>
<feature type="transmembrane region" description="Helical" evidence="7">
    <location>
        <begin position="273"/>
        <end position="294"/>
    </location>
</feature>
<name>A0A0C3GQQ6_OIDMZ</name>
<feature type="transmembrane region" description="Helical" evidence="7">
    <location>
        <begin position="119"/>
        <end position="143"/>
    </location>
</feature>
<comment type="subcellular location">
    <subcellularLocation>
        <location evidence="1">Membrane</location>
        <topology evidence="1">Multi-pass membrane protein</topology>
    </subcellularLocation>
</comment>
<keyword evidence="3 7" id="KW-0812">Transmembrane</keyword>
<reference evidence="9" key="2">
    <citation type="submission" date="2015-01" db="EMBL/GenBank/DDBJ databases">
        <title>Evolutionary Origins and Diversification of the Mycorrhizal Mutualists.</title>
        <authorList>
            <consortium name="DOE Joint Genome Institute"/>
            <consortium name="Mycorrhizal Genomics Consortium"/>
            <person name="Kohler A."/>
            <person name="Kuo A."/>
            <person name="Nagy L.G."/>
            <person name="Floudas D."/>
            <person name="Copeland A."/>
            <person name="Barry K.W."/>
            <person name="Cichocki N."/>
            <person name="Veneault-Fourrey C."/>
            <person name="LaButti K."/>
            <person name="Lindquist E.A."/>
            <person name="Lipzen A."/>
            <person name="Lundell T."/>
            <person name="Morin E."/>
            <person name="Murat C."/>
            <person name="Riley R."/>
            <person name="Ohm R."/>
            <person name="Sun H."/>
            <person name="Tunlid A."/>
            <person name="Henrissat B."/>
            <person name="Grigoriev I.V."/>
            <person name="Hibbett D.S."/>
            <person name="Martin F."/>
        </authorList>
    </citation>
    <scope>NUCLEOTIDE SEQUENCE [LARGE SCALE GENOMIC DNA]</scope>
    <source>
        <strain evidence="9">Zn</strain>
    </source>
</reference>
<feature type="transmembrane region" description="Helical" evidence="7">
    <location>
        <begin position="163"/>
        <end position="186"/>
    </location>
</feature>
<dbReference type="OrthoDB" id="3257095at2759"/>
<feature type="compositionally biased region" description="Polar residues" evidence="6">
    <location>
        <begin position="14"/>
        <end position="23"/>
    </location>
</feature>
<dbReference type="PANTHER" id="PTHR45649:SF16">
    <property type="entry name" value="7-KETO 8-AMINOPELARGONIC ACID TRANSPORTER"/>
    <property type="match status" value="1"/>
</dbReference>
<evidence type="ECO:0000256" key="3">
    <source>
        <dbReference type="ARBA" id="ARBA00022692"/>
    </source>
</evidence>
<sequence length="519" mass="56929">MINSNESAKVAPTWSGSAHSSGTGPAEVLETRELRSRFSILSAIGIQYSISATPIAVGSYIIFILGAGGSPFFFWAFIVTVFGNMLVCASMAEIASAYPHASGQVFWTAALAPPKYSRFLSYWNGATTTLAWTFANAGTYVFAALIWSSTMQVRYPSWEVQTYQVFLMSLGFAFLGVVLNTWLFNFYPFFAKFMVYFINLSTVYLLVALLVRTHPKASAHTVFIEVVNETGWSSNVVVFFLCFLPGSTAVACFDTACHMSEEMDQPERQVPLVMIGGSLLCALSAIPMIVVYLFCTSKPDNLLNPVGGQPIFQIFKDGLQSEALLTVAMVIYCITFFSSCPATIATGSRLVWSFAKHGGLPFSKWIGYVEPKNKIPINAVYLLAGVSAAIGALLFGPSTILNGVFGAAAVCFFFSYGLPIWLNVLSGRRQLPSDRYFNLGKFGMVINIVTIVWQVILVTFLCFPIYQPVTTANMNWASLCAVVALIIFAINWVLHGKKHYHSPKALYVEGIHGHQDEIP</sequence>
<evidence type="ECO:0000313" key="8">
    <source>
        <dbReference type="EMBL" id="KIM93664.1"/>
    </source>
</evidence>
<evidence type="ECO:0008006" key="10">
    <source>
        <dbReference type="Google" id="ProtNLM"/>
    </source>
</evidence>
<dbReference type="InParanoid" id="A0A0C3GQQ6"/>
<dbReference type="PIRSF" id="PIRSF006060">
    <property type="entry name" value="AA_transporter"/>
    <property type="match status" value="1"/>
</dbReference>
<evidence type="ECO:0000313" key="9">
    <source>
        <dbReference type="Proteomes" id="UP000054321"/>
    </source>
</evidence>
<dbReference type="GO" id="GO:0016020">
    <property type="term" value="C:membrane"/>
    <property type="evidence" value="ECO:0007669"/>
    <property type="project" value="UniProtKB-SubCell"/>
</dbReference>
<evidence type="ECO:0000256" key="5">
    <source>
        <dbReference type="ARBA" id="ARBA00023136"/>
    </source>
</evidence>
<keyword evidence="2" id="KW-0813">Transport</keyword>
<feature type="transmembrane region" description="Helical" evidence="7">
    <location>
        <begin position="232"/>
        <end position="253"/>
    </location>
</feature>
<protein>
    <recommendedName>
        <fullName evidence="10">Amino acid permease/ SLC12A domain-containing protein</fullName>
    </recommendedName>
</protein>
<evidence type="ECO:0000256" key="2">
    <source>
        <dbReference type="ARBA" id="ARBA00022448"/>
    </source>
</evidence>
<feature type="transmembrane region" description="Helical" evidence="7">
    <location>
        <begin position="329"/>
        <end position="354"/>
    </location>
</feature>
<dbReference type="Proteomes" id="UP000054321">
    <property type="component" value="Unassembled WGS sequence"/>
</dbReference>
<dbReference type="GO" id="GO:0022857">
    <property type="term" value="F:transmembrane transporter activity"/>
    <property type="evidence" value="ECO:0007669"/>
    <property type="project" value="InterPro"/>
</dbReference>
<evidence type="ECO:0000256" key="7">
    <source>
        <dbReference type="SAM" id="Phobius"/>
    </source>
</evidence>
<evidence type="ECO:0000256" key="4">
    <source>
        <dbReference type="ARBA" id="ARBA00022989"/>
    </source>
</evidence>
<dbReference type="AlphaFoldDB" id="A0A0C3GQQ6"/>
<dbReference type="HOGENOM" id="CLU_004495_2_3_1"/>
<gene>
    <name evidence="8" type="ORF">OIDMADRAFT_137211</name>
</gene>
<evidence type="ECO:0000256" key="6">
    <source>
        <dbReference type="SAM" id="MobiDB-lite"/>
    </source>
</evidence>
<feature type="region of interest" description="Disordered" evidence="6">
    <location>
        <begin position="1"/>
        <end position="25"/>
    </location>
</feature>
<evidence type="ECO:0000256" key="1">
    <source>
        <dbReference type="ARBA" id="ARBA00004141"/>
    </source>
</evidence>
<dbReference type="Pfam" id="PF13520">
    <property type="entry name" value="AA_permease_2"/>
    <property type="match status" value="1"/>
</dbReference>
<reference evidence="8 9" key="1">
    <citation type="submission" date="2014-04" db="EMBL/GenBank/DDBJ databases">
        <authorList>
            <consortium name="DOE Joint Genome Institute"/>
            <person name="Kuo A."/>
            <person name="Martino E."/>
            <person name="Perotto S."/>
            <person name="Kohler A."/>
            <person name="Nagy L.G."/>
            <person name="Floudas D."/>
            <person name="Copeland A."/>
            <person name="Barry K.W."/>
            <person name="Cichocki N."/>
            <person name="Veneault-Fourrey C."/>
            <person name="LaButti K."/>
            <person name="Lindquist E.A."/>
            <person name="Lipzen A."/>
            <person name="Lundell T."/>
            <person name="Morin E."/>
            <person name="Murat C."/>
            <person name="Sun H."/>
            <person name="Tunlid A."/>
            <person name="Henrissat B."/>
            <person name="Grigoriev I.V."/>
            <person name="Hibbett D.S."/>
            <person name="Martin F."/>
            <person name="Nordberg H.P."/>
            <person name="Cantor M.N."/>
            <person name="Hua S.X."/>
        </authorList>
    </citation>
    <scope>NUCLEOTIDE SEQUENCE [LARGE SCALE GENOMIC DNA]</scope>
    <source>
        <strain evidence="8 9">Zn</strain>
    </source>
</reference>
<feature type="transmembrane region" description="Helical" evidence="7">
    <location>
        <begin position="472"/>
        <end position="494"/>
    </location>
</feature>
<keyword evidence="4 7" id="KW-1133">Transmembrane helix</keyword>
<feature type="transmembrane region" description="Helical" evidence="7">
    <location>
        <begin position="400"/>
        <end position="422"/>
    </location>
</feature>
<dbReference type="EMBL" id="KN832893">
    <property type="protein sequence ID" value="KIM93664.1"/>
    <property type="molecule type" value="Genomic_DNA"/>
</dbReference>
<dbReference type="STRING" id="913774.A0A0C3GQQ6"/>
<keyword evidence="9" id="KW-1185">Reference proteome</keyword>
<dbReference type="Gene3D" id="1.20.1740.10">
    <property type="entry name" value="Amino acid/polyamine transporter I"/>
    <property type="match status" value="1"/>
</dbReference>
<dbReference type="InterPro" id="IPR002293">
    <property type="entry name" value="AA/rel_permease1"/>
</dbReference>
<feature type="transmembrane region" description="Helical" evidence="7">
    <location>
        <begin position="375"/>
        <end position="394"/>
    </location>
</feature>
<dbReference type="PANTHER" id="PTHR45649">
    <property type="entry name" value="AMINO-ACID PERMEASE BAT1"/>
    <property type="match status" value="1"/>
</dbReference>
<feature type="transmembrane region" description="Helical" evidence="7">
    <location>
        <begin position="442"/>
        <end position="466"/>
    </location>
</feature>
<proteinExistence type="predicted"/>
<organism evidence="8 9">
    <name type="scientific">Oidiodendron maius (strain Zn)</name>
    <dbReference type="NCBI Taxonomy" id="913774"/>
    <lineage>
        <taxon>Eukaryota</taxon>
        <taxon>Fungi</taxon>
        <taxon>Dikarya</taxon>
        <taxon>Ascomycota</taxon>
        <taxon>Pezizomycotina</taxon>
        <taxon>Leotiomycetes</taxon>
        <taxon>Leotiomycetes incertae sedis</taxon>
        <taxon>Myxotrichaceae</taxon>
        <taxon>Oidiodendron</taxon>
    </lineage>
</organism>